<dbReference type="SMART" id="SM00448">
    <property type="entry name" value="REC"/>
    <property type="match status" value="1"/>
</dbReference>
<evidence type="ECO:0000256" key="1">
    <source>
        <dbReference type="ARBA" id="ARBA00022553"/>
    </source>
</evidence>
<accession>A0ABV4X1F7</accession>
<dbReference type="SUPFAM" id="SSF52172">
    <property type="entry name" value="CheY-like"/>
    <property type="match status" value="1"/>
</dbReference>
<dbReference type="InterPro" id="IPR050595">
    <property type="entry name" value="Bact_response_regulator"/>
</dbReference>
<dbReference type="PANTHER" id="PTHR44591:SF23">
    <property type="entry name" value="CHEY SUBFAMILY"/>
    <property type="match status" value="1"/>
</dbReference>
<evidence type="ECO:0000256" key="2">
    <source>
        <dbReference type="PROSITE-ProRule" id="PRU00169"/>
    </source>
</evidence>
<dbReference type="Pfam" id="PF00072">
    <property type="entry name" value="Response_reg"/>
    <property type="match status" value="1"/>
</dbReference>
<dbReference type="PANTHER" id="PTHR44591">
    <property type="entry name" value="STRESS RESPONSE REGULATOR PROTEIN 1"/>
    <property type="match status" value="1"/>
</dbReference>
<reference evidence="4 5" key="1">
    <citation type="submission" date="2024-09" db="EMBL/GenBank/DDBJ databases">
        <title>Floridaenema gen nov. (Aerosakkonemataceae, Aerosakkonematales ord. nov., Cyanobacteria) from benthic tropical and subtropical fresh waters, with the description of four new species.</title>
        <authorList>
            <person name="Moretto J.A."/>
            <person name="Berthold D.E."/>
            <person name="Lefler F.W."/>
            <person name="Huang I.-S."/>
            <person name="Laughinghouse H. IV."/>
        </authorList>
    </citation>
    <scope>NUCLEOTIDE SEQUENCE [LARGE SCALE GENOMIC DNA]</scope>
    <source>
        <strain evidence="4 5">BLCC-F46</strain>
    </source>
</reference>
<proteinExistence type="predicted"/>
<dbReference type="Gene3D" id="3.40.50.2300">
    <property type="match status" value="1"/>
</dbReference>
<dbReference type="PROSITE" id="PS50110">
    <property type="entry name" value="RESPONSE_REGULATORY"/>
    <property type="match status" value="1"/>
</dbReference>
<name>A0ABV4X1F7_9CYAN</name>
<feature type="modified residue" description="4-aspartylphosphate" evidence="2">
    <location>
        <position position="53"/>
    </location>
</feature>
<dbReference type="InterPro" id="IPR001789">
    <property type="entry name" value="Sig_transdc_resp-reg_receiver"/>
</dbReference>
<evidence type="ECO:0000259" key="3">
    <source>
        <dbReference type="PROSITE" id="PS50110"/>
    </source>
</evidence>
<dbReference type="Proteomes" id="UP001576774">
    <property type="component" value="Unassembled WGS sequence"/>
</dbReference>
<comment type="caution">
    <text evidence="4">The sequence shown here is derived from an EMBL/GenBank/DDBJ whole genome shotgun (WGS) entry which is preliminary data.</text>
</comment>
<gene>
    <name evidence="4" type="ORF">ACE1CC_06965</name>
</gene>
<feature type="domain" description="Response regulatory" evidence="3">
    <location>
        <begin position="3"/>
        <end position="128"/>
    </location>
</feature>
<keyword evidence="1 2" id="KW-0597">Phosphoprotein</keyword>
<keyword evidence="5" id="KW-1185">Reference proteome</keyword>
<dbReference type="RefSeq" id="WP_413269741.1">
    <property type="nucleotide sequence ID" value="NZ_JBHFNQ010000055.1"/>
</dbReference>
<evidence type="ECO:0000313" key="4">
    <source>
        <dbReference type="EMBL" id="MFB2876616.1"/>
    </source>
</evidence>
<dbReference type="EMBL" id="JBHFNQ010000055">
    <property type="protein sequence ID" value="MFB2876616.1"/>
    <property type="molecule type" value="Genomic_DNA"/>
</dbReference>
<sequence>MATVLLVEDDPINVKAFSKTLTKLGGLMVRHTENVEEVIQIAQSGEVDLIIIDLALKNSWYEGKFIHGLAITQMLKADSRTANLPVILVTANCGATHRENFLEISGADGYILKPVVDYQDFVDRIRSMILNRG</sequence>
<dbReference type="InterPro" id="IPR011006">
    <property type="entry name" value="CheY-like_superfamily"/>
</dbReference>
<protein>
    <submittedName>
        <fullName evidence="4">PleD family two-component system response regulator</fullName>
    </submittedName>
</protein>
<organism evidence="4 5">
    <name type="scientific">Floridaenema aerugineum BLCC-F46</name>
    <dbReference type="NCBI Taxonomy" id="3153654"/>
    <lineage>
        <taxon>Bacteria</taxon>
        <taxon>Bacillati</taxon>
        <taxon>Cyanobacteriota</taxon>
        <taxon>Cyanophyceae</taxon>
        <taxon>Oscillatoriophycideae</taxon>
        <taxon>Aerosakkonematales</taxon>
        <taxon>Aerosakkonemataceae</taxon>
        <taxon>Floridanema</taxon>
        <taxon>Floridanema aerugineum</taxon>
    </lineage>
</organism>
<evidence type="ECO:0000313" key="5">
    <source>
        <dbReference type="Proteomes" id="UP001576774"/>
    </source>
</evidence>